<protein>
    <submittedName>
        <fullName evidence="2">Uncharacterized protein</fullName>
    </submittedName>
</protein>
<comment type="caution">
    <text evidence="2">The sequence shown here is derived from an EMBL/GenBank/DDBJ whole genome shotgun (WGS) entry which is preliminary data.</text>
</comment>
<dbReference type="EMBL" id="JAAGNN010000005">
    <property type="protein sequence ID" value="KAF4088754.1"/>
    <property type="molecule type" value="Genomic_DNA"/>
</dbReference>
<evidence type="ECO:0000313" key="2">
    <source>
        <dbReference type="EMBL" id="KAF4088754.1"/>
    </source>
</evidence>
<reference evidence="2 3" key="1">
    <citation type="submission" date="2020-02" db="EMBL/GenBank/DDBJ databases">
        <title>A chromosome-scale genome assembly of the black bullhead catfish (Ameiurus melas).</title>
        <authorList>
            <person name="Wen M."/>
            <person name="Zham M."/>
            <person name="Cabau C."/>
            <person name="Klopp C."/>
            <person name="Donnadieu C."/>
            <person name="Roques C."/>
            <person name="Bouchez O."/>
            <person name="Lampietro C."/>
            <person name="Jouanno E."/>
            <person name="Herpin A."/>
            <person name="Louis A."/>
            <person name="Berthelot C."/>
            <person name="Parey E."/>
            <person name="Roest-Crollius H."/>
            <person name="Braasch I."/>
            <person name="Postlethwait J."/>
            <person name="Robinson-Rechavi M."/>
            <person name="Echchiki A."/>
            <person name="Begum T."/>
            <person name="Montfort J."/>
            <person name="Schartl M."/>
            <person name="Bobe J."/>
            <person name="Guiguen Y."/>
        </authorList>
    </citation>
    <scope>NUCLEOTIDE SEQUENCE [LARGE SCALE GENOMIC DNA]</scope>
    <source>
        <strain evidence="2">M_S1</strain>
        <tissue evidence="2">Blood</tissue>
    </source>
</reference>
<keyword evidence="3" id="KW-1185">Reference proteome</keyword>
<feature type="compositionally biased region" description="Basic and acidic residues" evidence="1">
    <location>
        <begin position="1"/>
        <end position="24"/>
    </location>
</feature>
<dbReference type="AlphaFoldDB" id="A0A7J6B0V8"/>
<gene>
    <name evidence="2" type="ORF">AMELA_G00058380</name>
</gene>
<accession>A0A7J6B0V8</accession>
<evidence type="ECO:0000313" key="3">
    <source>
        <dbReference type="Proteomes" id="UP000593565"/>
    </source>
</evidence>
<feature type="non-terminal residue" evidence="2">
    <location>
        <position position="1"/>
    </location>
</feature>
<organism evidence="2 3">
    <name type="scientific">Ameiurus melas</name>
    <name type="common">Black bullhead</name>
    <name type="synonym">Silurus melas</name>
    <dbReference type="NCBI Taxonomy" id="219545"/>
    <lineage>
        <taxon>Eukaryota</taxon>
        <taxon>Metazoa</taxon>
        <taxon>Chordata</taxon>
        <taxon>Craniata</taxon>
        <taxon>Vertebrata</taxon>
        <taxon>Euteleostomi</taxon>
        <taxon>Actinopterygii</taxon>
        <taxon>Neopterygii</taxon>
        <taxon>Teleostei</taxon>
        <taxon>Ostariophysi</taxon>
        <taxon>Siluriformes</taxon>
        <taxon>Ictaluridae</taxon>
        <taxon>Ameiurus</taxon>
    </lineage>
</organism>
<feature type="compositionally biased region" description="Basic residues" evidence="1">
    <location>
        <begin position="41"/>
        <end position="52"/>
    </location>
</feature>
<dbReference type="Proteomes" id="UP000593565">
    <property type="component" value="Unassembled WGS sequence"/>
</dbReference>
<sequence>RHHAKNQSEHEDTVNKPGSDEENKSVSGEKCGLTWLSVAERRRKRHEQKFSR</sequence>
<feature type="region of interest" description="Disordered" evidence="1">
    <location>
        <begin position="1"/>
        <end position="52"/>
    </location>
</feature>
<proteinExistence type="predicted"/>
<evidence type="ECO:0000256" key="1">
    <source>
        <dbReference type="SAM" id="MobiDB-lite"/>
    </source>
</evidence>
<name>A0A7J6B0V8_AMEME</name>